<feature type="transmembrane region" description="Helical" evidence="1">
    <location>
        <begin position="38"/>
        <end position="55"/>
    </location>
</feature>
<evidence type="ECO:0000256" key="1">
    <source>
        <dbReference type="SAM" id="Phobius"/>
    </source>
</evidence>
<sequence>MTGVNAVMARARGSDASTCLPYRLGRVYTADVRMTKEFATTVAAVAPVILLVATVEMNRTRDEIREVSRRDAEMSHIVAGLFAGGVQPTREDYEDARRRLRELRMGKGKRLLIVLYTLSATLIGGVLAAAEIASLRWLAEGGQDAAGATAAFCYFALVGSFLWVWAVAAVRYLRAAHTSRPRREAWWFIRYWSLRWTFRRSA</sequence>
<evidence type="ECO:0000313" key="2">
    <source>
        <dbReference type="EMBL" id="MDT0482611.1"/>
    </source>
</evidence>
<reference evidence="3" key="1">
    <citation type="submission" date="2023-07" db="EMBL/GenBank/DDBJ databases">
        <title>30 novel species of actinomycetes from the DSMZ collection.</title>
        <authorList>
            <person name="Nouioui I."/>
        </authorList>
    </citation>
    <scope>NUCLEOTIDE SEQUENCE [LARGE SCALE GENOMIC DNA]</scope>
    <source>
        <strain evidence="3">DSM 41640</strain>
    </source>
</reference>
<keyword evidence="1" id="KW-1133">Transmembrane helix</keyword>
<dbReference type="Proteomes" id="UP001183824">
    <property type="component" value="Unassembled WGS sequence"/>
</dbReference>
<organism evidence="2 3">
    <name type="scientific">Streptomyces doebereineriae</name>
    <dbReference type="NCBI Taxonomy" id="3075528"/>
    <lineage>
        <taxon>Bacteria</taxon>
        <taxon>Bacillati</taxon>
        <taxon>Actinomycetota</taxon>
        <taxon>Actinomycetes</taxon>
        <taxon>Kitasatosporales</taxon>
        <taxon>Streptomycetaceae</taxon>
        <taxon>Streptomyces</taxon>
    </lineage>
</organism>
<protein>
    <submittedName>
        <fullName evidence="2">Uncharacterized protein</fullName>
    </submittedName>
</protein>
<keyword evidence="1" id="KW-0812">Transmembrane</keyword>
<comment type="caution">
    <text evidence="2">The sequence shown here is derived from an EMBL/GenBank/DDBJ whole genome shotgun (WGS) entry which is preliminary data.</text>
</comment>
<evidence type="ECO:0000313" key="3">
    <source>
        <dbReference type="Proteomes" id="UP001183824"/>
    </source>
</evidence>
<keyword evidence="3" id="KW-1185">Reference proteome</keyword>
<keyword evidence="1" id="KW-0472">Membrane</keyword>
<feature type="transmembrane region" description="Helical" evidence="1">
    <location>
        <begin position="111"/>
        <end position="133"/>
    </location>
</feature>
<dbReference type="RefSeq" id="WP_311715579.1">
    <property type="nucleotide sequence ID" value="NZ_JAVREZ010000006.1"/>
</dbReference>
<proteinExistence type="predicted"/>
<accession>A0ABU2VBS0</accession>
<gene>
    <name evidence="2" type="ORF">RNB18_20795</name>
</gene>
<feature type="transmembrane region" description="Helical" evidence="1">
    <location>
        <begin position="145"/>
        <end position="173"/>
    </location>
</feature>
<dbReference type="EMBL" id="JAVREZ010000006">
    <property type="protein sequence ID" value="MDT0482611.1"/>
    <property type="molecule type" value="Genomic_DNA"/>
</dbReference>
<name>A0ABU2VBS0_9ACTN</name>